<keyword evidence="1" id="KW-1133">Transmembrane helix</keyword>
<organism evidence="2 3">
    <name type="scientific">Saccharomyces cerevisiae (strain Lalvin EC1118 / Prise de mousse)</name>
    <name type="common">Baker's yeast</name>
    <dbReference type="NCBI Taxonomy" id="643680"/>
    <lineage>
        <taxon>Eukaryota</taxon>
        <taxon>Fungi</taxon>
        <taxon>Dikarya</taxon>
        <taxon>Ascomycota</taxon>
        <taxon>Saccharomycotina</taxon>
        <taxon>Saccharomycetes</taxon>
        <taxon>Saccharomycetales</taxon>
        <taxon>Saccharomycetaceae</taxon>
        <taxon>Saccharomyces</taxon>
    </lineage>
</organism>
<gene>
    <name evidence="2" type="ORF">EC1118_1B15_3807g</name>
</gene>
<dbReference type="AlphaFoldDB" id="D3UEV6"/>
<protein>
    <submittedName>
        <fullName evidence="2">EC1118_1B15_3807p</fullName>
    </submittedName>
</protein>
<accession>D3UEV6</accession>
<reference evidence="2 3" key="1">
    <citation type="journal article" date="2009" name="Proc. Natl. Acad. Sci. U.S.A.">
        <title>Eukaryote-to-eukaryote gene transfer events revealed by the genome sequence of the wine yeast Saccharomyces cerevisiae EC1118.</title>
        <authorList>
            <person name="Novo M."/>
            <person name="Bigey F."/>
            <person name="Beyne E."/>
            <person name="Galeote V."/>
            <person name="Gavory F."/>
            <person name="Mallet S."/>
            <person name="Cambot B."/>
            <person name="Legras J.L."/>
            <person name="Wincker P."/>
            <person name="Casaregola S."/>
            <person name="Dequin S."/>
        </authorList>
    </citation>
    <scope>NUCLEOTIDE SEQUENCE [LARGE SCALE GENOMIC DNA]</scope>
    <source>
        <strain evidence="3">Lalvin EC1118 / Prise de mousse</strain>
    </source>
</reference>
<evidence type="ECO:0000313" key="2">
    <source>
        <dbReference type="EMBL" id="CBK39286.1"/>
    </source>
</evidence>
<evidence type="ECO:0000256" key="1">
    <source>
        <dbReference type="SAM" id="Phobius"/>
    </source>
</evidence>
<sequence>MNAYWFHYRASIKKEAPNYKRTFLGRARNAFLLILSEAYLLFVFLSYLIRGKSLEKRVNDEAKYSQRCVPLQLASNLAFGDRHKRSANFKKGIANTHSSLICSKP</sequence>
<name>D3UEV6_YEAS8</name>
<dbReference type="HOGENOM" id="CLU_2238711_0_0_1"/>
<evidence type="ECO:0000313" key="3">
    <source>
        <dbReference type="Proteomes" id="UP000000286"/>
    </source>
</evidence>
<dbReference type="Proteomes" id="UP000000286">
    <property type="component" value="Chromosome II"/>
</dbReference>
<keyword evidence="1" id="KW-0812">Transmembrane</keyword>
<feature type="transmembrane region" description="Helical" evidence="1">
    <location>
        <begin position="30"/>
        <end position="49"/>
    </location>
</feature>
<proteinExistence type="predicted"/>
<keyword evidence="1" id="KW-0472">Membrane</keyword>
<dbReference type="EMBL" id="FN393060">
    <property type="protein sequence ID" value="CBK39286.1"/>
    <property type="molecule type" value="Genomic_DNA"/>
</dbReference>